<feature type="compositionally biased region" description="Basic residues" evidence="1">
    <location>
        <begin position="377"/>
        <end position="388"/>
    </location>
</feature>
<evidence type="ECO:0000313" key="3">
    <source>
        <dbReference type="Proteomes" id="UP000582231"/>
    </source>
</evidence>
<sequence>MTDLDLDFGDLRAIFINCTLKRSTGLSHRAERVVVGHQTLGPEGRQHRGVQAFGKGEQLGPGTAGALADHEHRPPRLVEQSGGPGDVVVRGTSDTPPVATVRQARGRVAGLLLDLVGQDEVGDPAPVHGVLHRERRQLGVVGAGLHRRGRHGDVAEDGGQVEVLEGAPAAGRRRHLSGDRDHRRPVEPGVVQARDEVGRPRTGDREAGSGAAGQLPVGAGREGRCSLVADADVAHLSPLLGPAQGVGEAEVGVADHPEDRVHPVRDQRLDEDVGDGAVSCGRDREPHVGPVAALVDVVRRDGVAEALRRLAAGGVVVVAVPGTAQPAVLDGPLADGSSLVGAPVLQRPQPPAAPGQRDGPSVDPPTSRRDPPPGDRRCRRGARRSPSS</sequence>
<organism evidence="2 3">
    <name type="scientific">Nocardioides kongjuensis</name>
    <dbReference type="NCBI Taxonomy" id="349522"/>
    <lineage>
        <taxon>Bacteria</taxon>
        <taxon>Bacillati</taxon>
        <taxon>Actinomycetota</taxon>
        <taxon>Actinomycetes</taxon>
        <taxon>Propionibacteriales</taxon>
        <taxon>Nocardioidaceae</taxon>
        <taxon>Nocardioides</taxon>
    </lineage>
</organism>
<name>A0A852RX35_9ACTN</name>
<evidence type="ECO:0000256" key="1">
    <source>
        <dbReference type="SAM" id="MobiDB-lite"/>
    </source>
</evidence>
<feature type="region of interest" description="Disordered" evidence="1">
    <location>
        <begin position="339"/>
        <end position="388"/>
    </location>
</feature>
<feature type="region of interest" description="Disordered" evidence="1">
    <location>
        <begin position="75"/>
        <end position="94"/>
    </location>
</feature>
<gene>
    <name evidence="2" type="ORF">BJ958_003970</name>
</gene>
<feature type="region of interest" description="Disordered" evidence="1">
    <location>
        <begin position="167"/>
        <end position="217"/>
    </location>
</feature>
<keyword evidence="3" id="KW-1185">Reference proteome</keyword>
<dbReference type="EMBL" id="JACCBF010000001">
    <property type="protein sequence ID" value="NYD32424.1"/>
    <property type="molecule type" value="Genomic_DNA"/>
</dbReference>
<feature type="compositionally biased region" description="Basic and acidic residues" evidence="1">
    <location>
        <begin position="366"/>
        <end position="376"/>
    </location>
</feature>
<feature type="compositionally biased region" description="Basic and acidic residues" evidence="1">
    <location>
        <begin position="193"/>
        <end position="207"/>
    </location>
</feature>
<proteinExistence type="predicted"/>
<comment type="caution">
    <text evidence="2">The sequence shown here is derived from an EMBL/GenBank/DDBJ whole genome shotgun (WGS) entry which is preliminary data.</text>
</comment>
<reference evidence="2 3" key="1">
    <citation type="submission" date="2020-07" db="EMBL/GenBank/DDBJ databases">
        <title>Sequencing the genomes of 1000 actinobacteria strains.</title>
        <authorList>
            <person name="Klenk H.-P."/>
        </authorList>
    </citation>
    <scope>NUCLEOTIDE SEQUENCE [LARGE SCALE GENOMIC DNA]</scope>
    <source>
        <strain evidence="2 3">DSM 19082</strain>
    </source>
</reference>
<accession>A0A852RX35</accession>
<dbReference type="AlphaFoldDB" id="A0A852RX35"/>
<evidence type="ECO:0000313" key="2">
    <source>
        <dbReference type="EMBL" id="NYD32424.1"/>
    </source>
</evidence>
<feature type="compositionally biased region" description="Low complexity" evidence="1">
    <location>
        <begin position="354"/>
        <end position="365"/>
    </location>
</feature>
<dbReference type="Proteomes" id="UP000582231">
    <property type="component" value="Unassembled WGS sequence"/>
</dbReference>
<feature type="compositionally biased region" description="Basic and acidic residues" evidence="1">
    <location>
        <begin position="176"/>
        <end position="186"/>
    </location>
</feature>
<protein>
    <submittedName>
        <fullName evidence="2">Uncharacterized protein</fullName>
    </submittedName>
</protein>